<evidence type="ECO:0000313" key="3">
    <source>
        <dbReference type="Proteomes" id="UP000625033"/>
    </source>
</evidence>
<proteinExistence type="predicted"/>
<keyword evidence="3" id="KW-1185">Reference proteome</keyword>
<dbReference type="SUPFAM" id="SSF56112">
    <property type="entry name" value="Protein kinase-like (PK-like)"/>
    <property type="match status" value="1"/>
</dbReference>
<dbReference type="Gene3D" id="3.90.1200.10">
    <property type="match status" value="1"/>
</dbReference>
<protein>
    <submittedName>
        <fullName evidence="2">Aminoglycoside phosphotransferase</fullName>
    </submittedName>
</protein>
<dbReference type="Proteomes" id="UP000625033">
    <property type="component" value="Unassembled WGS sequence"/>
</dbReference>
<evidence type="ECO:0000256" key="1">
    <source>
        <dbReference type="SAM" id="MobiDB-lite"/>
    </source>
</evidence>
<sequence length="425" mass="45645">MGSEATAHQAPADGGESPWPEESQLTFLTAHASRLVASGIGLDPSYYDSLQPTQVQLQHRPGAGVSALYSLRDGSGFVGLTTERLPESDAYTQLRIPGWELAPVGYAPLTVTVWRHPDDPRLPGLATAAVPERAESALGQGDVLTRLETVAYRPLRRAVLRATFSTRPPAVVERVVYLKVMRPDQADALVERSRLLAEAGLPVPPVLAHHHDGVAAFAEVPGSSLSRLIMDDGAASLDPRDLIRLLDRLPSAVVDLPVRAAWADRADRYAEAARAALPDYSRRITELEEGVRTCLAEADRGPVVPTHGDFYEANLMMEGTRIVGLLDVDNVGPGRRADDYACLLGHVAVLPTVDERYQLIDTALEHFGAAFTRDEDPRAVWGSAAGVALSLIAGARAPGLEEDVWAPAAVGRLEAAEALLARAKR</sequence>
<gene>
    <name evidence="2" type="ORF">IW252_002255</name>
</gene>
<feature type="region of interest" description="Disordered" evidence="1">
    <location>
        <begin position="1"/>
        <end position="21"/>
    </location>
</feature>
<comment type="caution">
    <text evidence="2">The sequence shown here is derived from an EMBL/GenBank/DDBJ whole genome shotgun (WGS) entry which is preliminary data.</text>
</comment>
<dbReference type="RefSeq" id="WP_196836669.1">
    <property type="nucleotide sequence ID" value="NZ_JADOTZ010000001.1"/>
</dbReference>
<organism evidence="2 3">
    <name type="scientific">Zhihengliuella flava</name>
    <dbReference type="NCBI Taxonomy" id="1285193"/>
    <lineage>
        <taxon>Bacteria</taxon>
        <taxon>Bacillati</taxon>
        <taxon>Actinomycetota</taxon>
        <taxon>Actinomycetes</taxon>
        <taxon>Micrococcales</taxon>
        <taxon>Micrococcaceae</taxon>
        <taxon>Zhihengliuella</taxon>
    </lineage>
</organism>
<accession>A0A931GFL1</accession>
<dbReference type="EMBL" id="JADOTZ010000001">
    <property type="protein sequence ID" value="MBG6085488.1"/>
    <property type="molecule type" value="Genomic_DNA"/>
</dbReference>
<dbReference type="InterPro" id="IPR011009">
    <property type="entry name" value="Kinase-like_dom_sf"/>
</dbReference>
<evidence type="ECO:0000313" key="2">
    <source>
        <dbReference type="EMBL" id="MBG6085488.1"/>
    </source>
</evidence>
<name>A0A931GFL1_9MICC</name>
<reference evidence="2" key="1">
    <citation type="submission" date="2020-11" db="EMBL/GenBank/DDBJ databases">
        <title>Sequencing the genomes of 1000 actinobacteria strains.</title>
        <authorList>
            <person name="Klenk H.-P."/>
        </authorList>
    </citation>
    <scope>NUCLEOTIDE SEQUENCE</scope>
    <source>
        <strain evidence="2">DSM 26152</strain>
    </source>
</reference>
<dbReference type="AlphaFoldDB" id="A0A931GFL1"/>